<evidence type="ECO:0000256" key="1">
    <source>
        <dbReference type="SAM" id="MobiDB-lite"/>
    </source>
</evidence>
<protein>
    <submittedName>
        <fullName evidence="2">Probable metal-binding protein</fullName>
    </submittedName>
</protein>
<gene>
    <name evidence="2" type="ORF">BECKTUN1418D_GA0071000_10848</name>
</gene>
<sequence length="149" mass="16465">MLHRRYSATFRKQVDLVIEPDGSKNEFPRGGWLRKDAKGRNPVLQSQPMSPPLPPVGDPSSGVHSGMLQMTKNIHGHEVLHMILNSAEPFTRQSLQSAIIERFGENARFFTCSAEGMTASELITFLDARGKFLPLGDGFTTASEKICGH</sequence>
<feature type="compositionally biased region" description="Basic and acidic residues" evidence="1">
    <location>
        <begin position="27"/>
        <end position="39"/>
    </location>
</feature>
<dbReference type="AlphaFoldDB" id="A0A450ZXN3"/>
<dbReference type="InterPro" id="IPR019620">
    <property type="entry name" value="Metal-bd_prot_put"/>
</dbReference>
<dbReference type="NCBIfam" id="TIGR03853">
    <property type="entry name" value="matur_matur"/>
    <property type="match status" value="1"/>
</dbReference>
<proteinExistence type="predicted"/>
<organism evidence="2">
    <name type="scientific">Candidatus Kentrum sp. TUN</name>
    <dbReference type="NCBI Taxonomy" id="2126343"/>
    <lineage>
        <taxon>Bacteria</taxon>
        <taxon>Pseudomonadati</taxon>
        <taxon>Pseudomonadota</taxon>
        <taxon>Gammaproteobacteria</taxon>
        <taxon>Candidatus Kentrum</taxon>
    </lineage>
</organism>
<reference evidence="2" key="1">
    <citation type="submission" date="2019-02" db="EMBL/GenBank/DDBJ databases">
        <authorList>
            <person name="Gruber-Vodicka R. H."/>
            <person name="Seah K. B. B."/>
        </authorList>
    </citation>
    <scope>NUCLEOTIDE SEQUENCE</scope>
    <source>
        <strain evidence="2">BECK_BY1</strain>
    </source>
</reference>
<dbReference type="Pfam" id="PF10678">
    <property type="entry name" value="DUF2492"/>
    <property type="match status" value="1"/>
</dbReference>
<feature type="region of interest" description="Disordered" evidence="1">
    <location>
        <begin position="27"/>
        <end position="62"/>
    </location>
</feature>
<name>A0A450ZXN3_9GAMM</name>
<evidence type="ECO:0000313" key="2">
    <source>
        <dbReference type="EMBL" id="VFK58523.1"/>
    </source>
</evidence>
<accession>A0A450ZXN3</accession>
<dbReference type="EMBL" id="CAADFX010000084">
    <property type="protein sequence ID" value="VFK58523.1"/>
    <property type="molecule type" value="Genomic_DNA"/>
</dbReference>